<proteinExistence type="predicted"/>
<organism evidence="1">
    <name type="scientific">Klebsiella pneumoniae</name>
    <dbReference type="NCBI Taxonomy" id="573"/>
    <lineage>
        <taxon>Bacteria</taxon>
        <taxon>Pseudomonadati</taxon>
        <taxon>Pseudomonadota</taxon>
        <taxon>Gammaproteobacteria</taxon>
        <taxon>Enterobacterales</taxon>
        <taxon>Enterobacteriaceae</taxon>
        <taxon>Klebsiella/Raoultella group</taxon>
        <taxon>Klebsiella</taxon>
        <taxon>Klebsiella pneumoniae complex</taxon>
    </lineage>
</organism>
<protein>
    <submittedName>
        <fullName evidence="1">Uncharacterized protein</fullName>
    </submittedName>
</protein>
<reference evidence="1" key="1">
    <citation type="submission" date="2020-01" db="EMBL/GenBank/DDBJ databases">
        <authorList>
            <person name="Qin S."/>
        </authorList>
    </citation>
    <scope>NUCLEOTIDE SEQUENCE</scope>
    <source>
        <strain evidence="1">CVir17-16-YZ6g</strain>
        <plasmid evidence="1">p17-15-vir-like</plasmid>
    </source>
</reference>
<sequence>MSLRCFFLVTSLKYPPENAPHRSKKKTMQSKQIKTNLVKARFKNSEKRRLSFYSLKMGFLSVHLPASLI</sequence>
<keyword evidence="1" id="KW-0614">Plasmid</keyword>
<accession>A0A8B0SW35</accession>
<dbReference type="EMBL" id="MN956836">
    <property type="protein sequence ID" value="QTX15114.1"/>
    <property type="molecule type" value="Genomic_DNA"/>
</dbReference>
<evidence type="ECO:0000313" key="1">
    <source>
        <dbReference type="EMBL" id="QTX15114.1"/>
    </source>
</evidence>
<geneLocation type="plasmid" evidence="1">
    <name>p17-15-vir-like</name>
</geneLocation>
<name>A0A8B0SW35_KLEPN</name>
<dbReference type="AlphaFoldDB" id="A0A8B0SW35"/>